<dbReference type="SUPFAM" id="SSF56968">
    <property type="entry name" value="Lipovitellin-phosvitin complex, beta-sheet shell regions"/>
    <property type="match status" value="1"/>
</dbReference>
<proteinExistence type="predicted"/>
<gene>
    <name evidence="4" type="primary">LOC110200200</name>
</gene>
<feature type="domain" description="Vitellinogen beta-sheet shell" evidence="2">
    <location>
        <begin position="155"/>
        <end position="267"/>
    </location>
</feature>
<keyword evidence="1" id="KW-0325">Glycoprotein</keyword>
<evidence type="ECO:0000313" key="4">
    <source>
        <dbReference type="RefSeq" id="XP_020831082.1"/>
    </source>
</evidence>
<protein>
    <submittedName>
        <fullName evidence="4">Vitellogenin-1-like</fullName>
    </submittedName>
</protein>
<evidence type="ECO:0000259" key="2">
    <source>
        <dbReference type="SMART" id="SM01170"/>
    </source>
</evidence>
<reference evidence="4" key="1">
    <citation type="submission" date="2025-08" db="UniProtKB">
        <authorList>
            <consortium name="RefSeq"/>
        </authorList>
    </citation>
    <scope>IDENTIFICATION</scope>
    <source>
        <tissue evidence="4">Spleen</tissue>
    </source>
</reference>
<dbReference type="InterPro" id="IPR015819">
    <property type="entry name" value="Lipid_transp_b-sht_shell"/>
</dbReference>
<evidence type="ECO:0000256" key="1">
    <source>
        <dbReference type="ARBA" id="ARBA00023180"/>
    </source>
</evidence>
<dbReference type="InParanoid" id="A0A6P5J9T4"/>
<dbReference type="InterPro" id="IPR015258">
    <property type="entry name" value="Vitellinogen_b-sht_shell"/>
</dbReference>
<keyword evidence="3" id="KW-1185">Reference proteome</keyword>
<dbReference type="InterPro" id="IPR037088">
    <property type="entry name" value="Vitellinogen_b-sht_shell_sf"/>
</dbReference>
<dbReference type="SMART" id="SM01170">
    <property type="entry name" value="DUF1944"/>
    <property type="match status" value="1"/>
</dbReference>
<dbReference type="Gene3D" id="2.20.80.10">
    <property type="entry name" value="Lipovitellin-phosvitin complex, chain A, domain 4"/>
    <property type="match status" value="1"/>
</dbReference>
<evidence type="ECO:0000313" key="3">
    <source>
        <dbReference type="Proteomes" id="UP000515140"/>
    </source>
</evidence>
<organism evidence="3 4">
    <name type="scientific">Phascolarctos cinereus</name>
    <name type="common">Koala</name>
    <dbReference type="NCBI Taxonomy" id="38626"/>
    <lineage>
        <taxon>Eukaryota</taxon>
        <taxon>Metazoa</taxon>
        <taxon>Chordata</taxon>
        <taxon>Craniata</taxon>
        <taxon>Vertebrata</taxon>
        <taxon>Euteleostomi</taxon>
        <taxon>Mammalia</taxon>
        <taxon>Metatheria</taxon>
        <taxon>Diprotodontia</taxon>
        <taxon>Phascolarctidae</taxon>
        <taxon>Phascolarctos</taxon>
    </lineage>
</organism>
<dbReference type="Pfam" id="PF09175">
    <property type="entry name" value="Vit_b-sht_shell"/>
    <property type="match status" value="1"/>
</dbReference>
<accession>A0A6P5J9T4</accession>
<dbReference type="KEGG" id="pcw:110200200"/>
<dbReference type="RefSeq" id="XP_020831082.1">
    <property type="nucleotide sequence ID" value="XM_020975423.1"/>
</dbReference>
<dbReference type="Gene3D" id="2.20.90.10">
    <property type="entry name" value="Vitellinogen, beta-sheet shell domain"/>
    <property type="match status" value="1"/>
</dbReference>
<dbReference type="GeneID" id="110200200"/>
<name>A0A6P5J9T4_PHACI</name>
<dbReference type="AlphaFoldDB" id="A0A6P5J9T4"/>
<sequence length="271" mass="29696">MTPVVGFCFQDSHQDPFSSTTASEGCQRMKRVTPALDISAGNSSGEIIPALKTVCYNMSTLGFRLCILYVSISAAYIKPVPLYHVIGEHFIIVTARPEPGIQKVQVAVQTGCEAPAKMVQLVHFEAEKSSSEERGTFEELEEMDKPTFLGDTLPRTMTAIAQAIQTDNKERGFQVTGYINSNRSKGNMRLVVVPLTNEKWEVCADATVLPLKTKARLRWGMDCNNYKTEAQAAVGQPSVKSGKLPGEHLMARSSSVPILTAMNLLWPKTAV</sequence>
<dbReference type="GO" id="GO:0005319">
    <property type="term" value="F:lipid transporter activity"/>
    <property type="evidence" value="ECO:0007669"/>
    <property type="project" value="InterPro"/>
</dbReference>
<dbReference type="Proteomes" id="UP000515140">
    <property type="component" value="Unplaced"/>
</dbReference>